<accession>A0ABU0AAZ3</accession>
<evidence type="ECO:0000256" key="1">
    <source>
        <dbReference type="SAM" id="Phobius"/>
    </source>
</evidence>
<dbReference type="Proteomes" id="UP001238088">
    <property type="component" value="Unassembled WGS sequence"/>
</dbReference>
<keyword evidence="1" id="KW-1133">Transmembrane helix</keyword>
<dbReference type="InterPro" id="IPR057798">
    <property type="entry name" value="PH_YqeB"/>
</dbReference>
<keyword evidence="4" id="KW-1185">Reference proteome</keyword>
<reference evidence="3 4" key="1">
    <citation type="submission" date="2023-07" db="EMBL/GenBank/DDBJ databases">
        <title>Genomic Encyclopedia of Type Strains, Phase IV (KMG-IV): sequencing the most valuable type-strain genomes for metagenomic binning, comparative biology and taxonomic classification.</title>
        <authorList>
            <person name="Goeker M."/>
        </authorList>
    </citation>
    <scope>NUCLEOTIDE SEQUENCE [LARGE SCALE GENOMIC DNA]</scope>
    <source>
        <strain evidence="3 4">DSM 23494</strain>
    </source>
</reference>
<name>A0ABU0AAZ3_9BACI</name>
<organism evidence="3 4">
    <name type="scientific">Cytobacillus purgationiresistens</name>
    <dbReference type="NCBI Taxonomy" id="863449"/>
    <lineage>
        <taxon>Bacteria</taxon>
        <taxon>Bacillati</taxon>
        <taxon>Bacillota</taxon>
        <taxon>Bacilli</taxon>
        <taxon>Bacillales</taxon>
        <taxon>Bacillaceae</taxon>
        <taxon>Cytobacillus</taxon>
    </lineage>
</organism>
<protein>
    <recommendedName>
        <fullName evidence="2">YqeB PH domain-containing protein</fullName>
    </recommendedName>
</protein>
<keyword evidence="1" id="KW-0812">Transmembrane</keyword>
<comment type="caution">
    <text evidence="3">The sequence shown here is derived from an EMBL/GenBank/DDBJ whole genome shotgun (WGS) entry which is preliminary data.</text>
</comment>
<proteinExistence type="predicted"/>
<sequence>MTYNGNQLRLGLTALEKSFVLIVPIIGGALIGWFLPYLIELLKKIPFLSSQGWLFLLDSFNPFWVIFHCDHPWNHRRIDPGSHCFK</sequence>
<evidence type="ECO:0000259" key="2">
    <source>
        <dbReference type="Pfam" id="PF23494"/>
    </source>
</evidence>
<evidence type="ECO:0000313" key="4">
    <source>
        <dbReference type="Proteomes" id="UP001238088"/>
    </source>
</evidence>
<gene>
    <name evidence="3" type="ORF">J2S17_000291</name>
</gene>
<dbReference type="EMBL" id="JAUSUB010000001">
    <property type="protein sequence ID" value="MDQ0268422.1"/>
    <property type="molecule type" value="Genomic_DNA"/>
</dbReference>
<keyword evidence="1" id="KW-0472">Membrane</keyword>
<evidence type="ECO:0000313" key="3">
    <source>
        <dbReference type="EMBL" id="MDQ0268422.1"/>
    </source>
</evidence>
<feature type="transmembrane region" description="Helical" evidence="1">
    <location>
        <begin position="20"/>
        <end position="39"/>
    </location>
</feature>
<dbReference type="RefSeq" id="WP_307471164.1">
    <property type="nucleotide sequence ID" value="NZ_JAUSUB010000001.1"/>
</dbReference>
<feature type="domain" description="YqeB PH" evidence="2">
    <location>
        <begin position="10"/>
        <end position="67"/>
    </location>
</feature>
<dbReference type="Pfam" id="PF23494">
    <property type="entry name" value="bPH_10"/>
    <property type="match status" value="1"/>
</dbReference>